<organism evidence="1 2">
    <name type="scientific">Auriscalpium vulgare</name>
    <dbReference type="NCBI Taxonomy" id="40419"/>
    <lineage>
        <taxon>Eukaryota</taxon>
        <taxon>Fungi</taxon>
        <taxon>Dikarya</taxon>
        <taxon>Basidiomycota</taxon>
        <taxon>Agaricomycotina</taxon>
        <taxon>Agaricomycetes</taxon>
        <taxon>Russulales</taxon>
        <taxon>Auriscalpiaceae</taxon>
        <taxon>Auriscalpium</taxon>
    </lineage>
</organism>
<reference evidence="1" key="1">
    <citation type="submission" date="2021-02" db="EMBL/GenBank/DDBJ databases">
        <authorList>
            <consortium name="DOE Joint Genome Institute"/>
            <person name="Ahrendt S."/>
            <person name="Looney B.P."/>
            <person name="Miyauchi S."/>
            <person name="Morin E."/>
            <person name="Drula E."/>
            <person name="Courty P.E."/>
            <person name="Chicoki N."/>
            <person name="Fauchery L."/>
            <person name="Kohler A."/>
            <person name="Kuo A."/>
            <person name="Labutti K."/>
            <person name="Pangilinan J."/>
            <person name="Lipzen A."/>
            <person name="Riley R."/>
            <person name="Andreopoulos W."/>
            <person name="He G."/>
            <person name="Johnson J."/>
            <person name="Barry K.W."/>
            <person name="Grigoriev I.V."/>
            <person name="Nagy L."/>
            <person name="Hibbett D."/>
            <person name="Henrissat B."/>
            <person name="Matheny P.B."/>
            <person name="Labbe J."/>
            <person name="Martin F."/>
        </authorList>
    </citation>
    <scope>NUCLEOTIDE SEQUENCE</scope>
    <source>
        <strain evidence="1">FP105234-sp</strain>
    </source>
</reference>
<dbReference type="EMBL" id="MU275927">
    <property type="protein sequence ID" value="KAI0046364.1"/>
    <property type="molecule type" value="Genomic_DNA"/>
</dbReference>
<keyword evidence="2" id="KW-1185">Reference proteome</keyword>
<reference evidence="1" key="2">
    <citation type="journal article" date="2022" name="New Phytol.">
        <title>Evolutionary transition to the ectomycorrhizal habit in the genomes of a hyperdiverse lineage of mushroom-forming fungi.</title>
        <authorList>
            <person name="Looney B."/>
            <person name="Miyauchi S."/>
            <person name="Morin E."/>
            <person name="Drula E."/>
            <person name="Courty P.E."/>
            <person name="Kohler A."/>
            <person name="Kuo A."/>
            <person name="LaButti K."/>
            <person name="Pangilinan J."/>
            <person name="Lipzen A."/>
            <person name="Riley R."/>
            <person name="Andreopoulos W."/>
            <person name="He G."/>
            <person name="Johnson J."/>
            <person name="Nolan M."/>
            <person name="Tritt A."/>
            <person name="Barry K.W."/>
            <person name="Grigoriev I.V."/>
            <person name="Nagy L.G."/>
            <person name="Hibbett D."/>
            <person name="Henrissat B."/>
            <person name="Matheny P.B."/>
            <person name="Labbe J."/>
            <person name="Martin F.M."/>
        </authorList>
    </citation>
    <scope>NUCLEOTIDE SEQUENCE</scope>
    <source>
        <strain evidence="1">FP105234-sp</strain>
    </source>
</reference>
<proteinExistence type="predicted"/>
<evidence type="ECO:0000313" key="2">
    <source>
        <dbReference type="Proteomes" id="UP000814033"/>
    </source>
</evidence>
<name>A0ACB8RQT1_9AGAM</name>
<protein>
    <submittedName>
        <fullName evidence="1">Uncharacterized protein</fullName>
    </submittedName>
</protein>
<gene>
    <name evidence="1" type="ORF">FA95DRAFT_1573196</name>
</gene>
<dbReference type="Proteomes" id="UP000814033">
    <property type="component" value="Unassembled WGS sequence"/>
</dbReference>
<accession>A0ACB8RQT1</accession>
<comment type="caution">
    <text evidence="1">The sequence shown here is derived from an EMBL/GenBank/DDBJ whole genome shotgun (WGS) entry which is preliminary data.</text>
</comment>
<evidence type="ECO:0000313" key="1">
    <source>
        <dbReference type="EMBL" id="KAI0046364.1"/>
    </source>
</evidence>
<sequence>MRIASESADVQSAAAPHTCTLLLTCPISDSAELWAPFRRRVLEAHRDSPVRVGAAWGVESPNRGAAARPLVPAPLLNLVAVTDSAGAVAIFFAGTVPEPRARFRAFVMVESPDIPQQNHVQLAHHVAAFTRYNAGRPAHWPSRAEGVHFLRTHRPWKAFHPEAPAVACTTSGARVLKTPPAHESATWADFRETGALVRRLEQMVAVGIVGGGVRTFWCVRGQTPGHGPRTAVAQAHSELEAALNAVHERLRRSGAEVRVVEGAGHYVPQEKVDELVQVVL</sequence>